<dbReference type="Pfam" id="PF02575">
    <property type="entry name" value="YbaB_DNA_bd"/>
    <property type="match status" value="1"/>
</dbReference>
<dbReference type="Proteomes" id="UP000034665">
    <property type="component" value="Unassembled WGS sequence"/>
</dbReference>
<protein>
    <recommendedName>
        <fullName evidence="3">Nucleoid-associated protein</fullName>
    </recommendedName>
</protein>
<evidence type="ECO:0008006" key="3">
    <source>
        <dbReference type="Google" id="ProtNLM"/>
    </source>
</evidence>
<accession>A0A0G0RGZ7</accession>
<dbReference type="SUPFAM" id="SSF82607">
    <property type="entry name" value="YbaB-like"/>
    <property type="match status" value="1"/>
</dbReference>
<dbReference type="GO" id="GO:0003677">
    <property type="term" value="F:DNA binding"/>
    <property type="evidence" value="ECO:0007669"/>
    <property type="project" value="InterPro"/>
</dbReference>
<dbReference type="Gene3D" id="3.30.1310.10">
    <property type="entry name" value="Nucleoid-associated protein YbaB-like domain"/>
    <property type="match status" value="1"/>
</dbReference>
<dbReference type="InterPro" id="IPR004401">
    <property type="entry name" value="YbaB/EbfC"/>
</dbReference>
<reference evidence="1 2" key="1">
    <citation type="journal article" date="2015" name="Nature">
        <title>rRNA introns, odd ribosomes, and small enigmatic genomes across a large radiation of phyla.</title>
        <authorList>
            <person name="Brown C.T."/>
            <person name="Hug L.A."/>
            <person name="Thomas B.C."/>
            <person name="Sharon I."/>
            <person name="Castelle C.J."/>
            <person name="Singh A."/>
            <person name="Wilkins M.J."/>
            <person name="Williams K.H."/>
            <person name="Banfield J.F."/>
        </authorList>
    </citation>
    <scope>NUCLEOTIDE SEQUENCE [LARGE SCALE GENOMIC DNA]</scope>
</reference>
<dbReference type="EMBL" id="LBWR01000001">
    <property type="protein sequence ID" value="KKR12947.1"/>
    <property type="molecule type" value="Genomic_DNA"/>
</dbReference>
<evidence type="ECO:0000313" key="1">
    <source>
        <dbReference type="EMBL" id="KKR12947.1"/>
    </source>
</evidence>
<evidence type="ECO:0000313" key="2">
    <source>
        <dbReference type="Proteomes" id="UP000034665"/>
    </source>
</evidence>
<sequence length="82" mass="9094">MFDSFKQLKQLKELQSAIQQEEVTVERDGVTISMNGAFEVKKVTISEDIAAAKLEGIMKDTFNDAVKKAQQAIAGRFAAMQK</sequence>
<dbReference type="AlphaFoldDB" id="A0A0G0RGZ7"/>
<dbReference type="InterPro" id="IPR036894">
    <property type="entry name" value="YbaB-like_sf"/>
</dbReference>
<comment type="caution">
    <text evidence="1">The sequence shown here is derived from an EMBL/GenBank/DDBJ whole genome shotgun (WGS) entry which is preliminary data.</text>
</comment>
<name>A0A0G0RGZ7_9BACT</name>
<gene>
    <name evidence="1" type="ORF">UT41_C0001G0491</name>
</gene>
<proteinExistence type="predicted"/>
<organism evidence="1 2">
    <name type="scientific">Candidatus Wolfebacteria bacterium GW2011_GWC2_39_22</name>
    <dbReference type="NCBI Taxonomy" id="1619013"/>
    <lineage>
        <taxon>Bacteria</taxon>
        <taxon>Candidatus Wolfeibacteriota</taxon>
    </lineage>
</organism>
<dbReference type="STRING" id="1619013.UT41_C0001G0491"/>